<evidence type="ECO:0000256" key="2">
    <source>
        <dbReference type="HAMAP-Rule" id="MF_00984"/>
    </source>
</evidence>
<dbReference type="PROSITE" id="PS50935">
    <property type="entry name" value="SSB"/>
    <property type="match status" value="1"/>
</dbReference>
<evidence type="ECO:0000256" key="3">
    <source>
        <dbReference type="RuleBase" id="RU000524"/>
    </source>
</evidence>
<dbReference type="NCBIfam" id="TIGR00621">
    <property type="entry name" value="ssb"/>
    <property type="match status" value="1"/>
</dbReference>
<dbReference type="Gene3D" id="2.40.50.140">
    <property type="entry name" value="Nucleic acid-binding proteins"/>
    <property type="match status" value="1"/>
</dbReference>
<reference evidence="5 6" key="1">
    <citation type="submission" date="2020-04" db="EMBL/GenBank/DDBJ databases">
        <authorList>
            <consortium name="Desulfovibrio sp. FSS-1 genome sequencing consortium"/>
            <person name="Shimoshige H."/>
            <person name="Kobayashi H."/>
            <person name="Maekawa T."/>
        </authorList>
    </citation>
    <scope>NUCLEOTIDE SEQUENCE [LARGE SCALE GENOMIC DNA]</scope>
    <source>
        <strain evidence="5 6">SIID29052-01</strain>
    </source>
</reference>
<dbReference type="HAMAP" id="MF_00984">
    <property type="entry name" value="SSB"/>
    <property type="match status" value="1"/>
</dbReference>
<dbReference type="EMBL" id="BLTE01000020">
    <property type="protein sequence ID" value="GFK95699.1"/>
    <property type="molecule type" value="Genomic_DNA"/>
</dbReference>
<proteinExistence type="inferred from homology"/>
<dbReference type="GO" id="GO:0006260">
    <property type="term" value="P:DNA replication"/>
    <property type="evidence" value="ECO:0007669"/>
    <property type="project" value="InterPro"/>
</dbReference>
<name>A0A6V8M0B1_9BACT</name>
<keyword evidence="6" id="KW-1185">Reference proteome</keyword>
<dbReference type="InterPro" id="IPR011344">
    <property type="entry name" value="ssDNA-bd"/>
</dbReference>
<dbReference type="RefSeq" id="WP_173086840.1">
    <property type="nucleotide sequence ID" value="NZ_BLTE01000020.1"/>
</dbReference>
<evidence type="ECO:0000256" key="4">
    <source>
        <dbReference type="SAM" id="MobiDB-lite"/>
    </source>
</evidence>
<dbReference type="Proteomes" id="UP000494245">
    <property type="component" value="Unassembled WGS sequence"/>
</dbReference>
<dbReference type="GO" id="GO:0003697">
    <property type="term" value="F:single-stranded DNA binding"/>
    <property type="evidence" value="ECO:0007669"/>
    <property type="project" value="UniProtKB-UniRule"/>
</dbReference>
<protein>
    <recommendedName>
        <fullName evidence="2 3">Single-stranded DNA-binding protein</fullName>
        <shortName evidence="2">SSB</shortName>
    </recommendedName>
</protein>
<organism evidence="5 6">
    <name type="scientific">Fundidesulfovibrio magnetotacticus</name>
    <dbReference type="NCBI Taxonomy" id="2730080"/>
    <lineage>
        <taxon>Bacteria</taxon>
        <taxon>Pseudomonadati</taxon>
        <taxon>Thermodesulfobacteriota</taxon>
        <taxon>Desulfovibrionia</taxon>
        <taxon>Desulfovibrionales</taxon>
        <taxon>Desulfovibrionaceae</taxon>
        <taxon>Fundidesulfovibrio</taxon>
    </lineage>
</organism>
<dbReference type="PANTHER" id="PTHR10302">
    <property type="entry name" value="SINGLE-STRANDED DNA-BINDING PROTEIN"/>
    <property type="match status" value="1"/>
</dbReference>
<dbReference type="InterPro" id="IPR000424">
    <property type="entry name" value="Primosome_PriB/ssb"/>
</dbReference>
<dbReference type="InterPro" id="IPR012340">
    <property type="entry name" value="NA-bd_OB-fold"/>
</dbReference>
<comment type="caution">
    <text evidence="2">Lacks conserved residue(s) required for the propagation of feature annotation.</text>
</comment>
<feature type="compositionally biased region" description="Gly residues" evidence="4">
    <location>
        <begin position="127"/>
        <end position="145"/>
    </location>
</feature>
<dbReference type="CDD" id="cd04496">
    <property type="entry name" value="SSB_OBF"/>
    <property type="match status" value="1"/>
</dbReference>
<feature type="region of interest" description="Disordered" evidence="4">
    <location>
        <begin position="110"/>
        <end position="195"/>
    </location>
</feature>
<comment type="subunit">
    <text evidence="2">Homotetramer.</text>
</comment>
<accession>A0A6V8M0B1</accession>
<dbReference type="AlphaFoldDB" id="A0A6V8M0B1"/>
<evidence type="ECO:0000313" key="6">
    <source>
        <dbReference type="Proteomes" id="UP000494245"/>
    </source>
</evidence>
<evidence type="ECO:0000313" key="5">
    <source>
        <dbReference type="EMBL" id="GFK95699.1"/>
    </source>
</evidence>
<sequence length="195" mass="20774">MAGNVNKVILIGRLGQDPKLTYLPSGQPVAELRLATSESYKNKDGEKVEATEWHTVKVYGRSAEFCGNYLSKGRLIYVEGTLRTRSWEDQQGQKKYFTEVIVTAPGHTVQFLDSNKGGGVDNAPSEGGYGGYGGGQQGGYGGGQGGERRGGGAPQQQGNRAQGGGRQGGQRQQPREEDMAPAFPSEASGMDDVPF</sequence>
<gene>
    <name evidence="5" type="primary">ssb</name>
    <name evidence="5" type="ORF">NNJEOMEG_03567</name>
</gene>
<dbReference type="GO" id="GO:0009295">
    <property type="term" value="C:nucleoid"/>
    <property type="evidence" value="ECO:0007669"/>
    <property type="project" value="TreeGrafter"/>
</dbReference>
<dbReference type="Pfam" id="PF00436">
    <property type="entry name" value="SSB"/>
    <property type="match status" value="1"/>
</dbReference>
<reference evidence="5 6" key="2">
    <citation type="submission" date="2020-05" db="EMBL/GenBank/DDBJ databases">
        <title>Draft genome sequence of Desulfovibrio sp. strainFSS-1.</title>
        <authorList>
            <person name="Shimoshige H."/>
            <person name="Kobayashi H."/>
            <person name="Maekawa T."/>
        </authorList>
    </citation>
    <scope>NUCLEOTIDE SEQUENCE [LARGE SCALE GENOMIC DNA]</scope>
    <source>
        <strain evidence="5 6">SIID29052-01</strain>
    </source>
</reference>
<evidence type="ECO:0000256" key="1">
    <source>
        <dbReference type="ARBA" id="ARBA00023125"/>
    </source>
</evidence>
<dbReference type="PANTHER" id="PTHR10302:SF27">
    <property type="entry name" value="SINGLE-STRANDED DNA-BINDING PROTEIN"/>
    <property type="match status" value="1"/>
</dbReference>
<dbReference type="SUPFAM" id="SSF50249">
    <property type="entry name" value="Nucleic acid-binding proteins"/>
    <property type="match status" value="1"/>
</dbReference>
<keyword evidence="1 2" id="KW-0238">DNA-binding</keyword>
<comment type="caution">
    <text evidence="5">The sequence shown here is derived from an EMBL/GenBank/DDBJ whole genome shotgun (WGS) entry which is preliminary data.</text>
</comment>